<dbReference type="ESTHER" id="cicar-a0a1s2xzw3">
    <property type="family name" value="Plant_carboxylesterase"/>
</dbReference>
<dbReference type="SUPFAM" id="SSF53474">
    <property type="entry name" value="alpha/beta-Hydrolases"/>
    <property type="match status" value="1"/>
</dbReference>
<dbReference type="Pfam" id="PF07859">
    <property type="entry name" value="Abhydrolase_3"/>
    <property type="match status" value="1"/>
</dbReference>
<feature type="domain" description="Alpha/beta hydrolase fold-3" evidence="2">
    <location>
        <begin position="96"/>
        <end position="325"/>
    </location>
</feature>
<dbReference type="PANTHER" id="PTHR23024:SF409">
    <property type="entry name" value="CARBOXYLESTERASE 6-RELATED"/>
    <property type="match status" value="1"/>
</dbReference>
<name>A0A1S2XZW3_CICAR</name>
<evidence type="ECO:0000313" key="4">
    <source>
        <dbReference type="RefSeq" id="XP_004497111.1"/>
    </source>
</evidence>
<dbReference type="AlphaFoldDB" id="A0A1S2XZW3"/>
<dbReference type="InterPro" id="IPR050466">
    <property type="entry name" value="Carboxylest/Gibb_receptor"/>
</dbReference>
<dbReference type="PANTHER" id="PTHR23024">
    <property type="entry name" value="ARYLACETAMIDE DEACETYLASE"/>
    <property type="match status" value="1"/>
</dbReference>
<protein>
    <submittedName>
        <fullName evidence="4">Probable carboxylesterase 17</fullName>
    </submittedName>
</protein>
<evidence type="ECO:0000259" key="2">
    <source>
        <dbReference type="Pfam" id="PF07859"/>
    </source>
</evidence>
<dbReference type="Gene3D" id="3.40.50.1820">
    <property type="entry name" value="alpha/beta hydrolase"/>
    <property type="match status" value="1"/>
</dbReference>
<comment type="similarity">
    <text evidence="1">Belongs to the 'GDXG' lipolytic enzyme family.</text>
</comment>
<dbReference type="GeneID" id="101504911"/>
<dbReference type="InterPro" id="IPR029058">
    <property type="entry name" value="AB_hydrolase_fold"/>
</dbReference>
<gene>
    <name evidence="4" type="primary">LOC101504911</name>
</gene>
<dbReference type="OrthoDB" id="408631at2759"/>
<dbReference type="InterPro" id="IPR013094">
    <property type="entry name" value="AB_hydrolase_3"/>
</dbReference>
<organism evidence="3 4">
    <name type="scientific">Cicer arietinum</name>
    <name type="common">Chickpea</name>
    <name type="synonym">Garbanzo</name>
    <dbReference type="NCBI Taxonomy" id="3827"/>
    <lineage>
        <taxon>Eukaryota</taxon>
        <taxon>Viridiplantae</taxon>
        <taxon>Streptophyta</taxon>
        <taxon>Embryophyta</taxon>
        <taxon>Tracheophyta</taxon>
        <taxon>Spermatophyta</taxon>
        <taxon>Magnoliopsida</taxon>
        <taxon>eudicotyledons</taxon>
        <taxon>Gunneridae</taxon>
        <taxon>Pentapetalae</taxon>
        <taxon>rosids</taxon>
        <taxon>fabids</taxon>
        <taxon>Fabales</taxon>
        <taxon>Fabaceae</taxon>
        <taxon>Papilionoideae</taxon>
        <taxon>50 kb inversion clade</taxon>
        <taxon>NPAAA clade</taxon>
        <taxon>Hologalegina</taxon>
        <taxon>IRL clade</taxon>
        <taxon>Cicereae</taxon>
        <taxon>Cicer</taxon>
    </lineage>
</organism>
<evidence type="ECO:0000256" key="1">
    <source>
        <dbReference type="ARBA" id="ARBA00010515"/>
    </source>
</evidence>
<sequence>MTALTSNLSLNTQYGTKDYQQQHGSSSSSSYVVEEIKGLIKVHKDGYVERPNIVPFVTCDLNPNLNIISRDIIIDNVTNIWARFYVPISQKKLPLLIYFHGGGFCVGSAAWSCYHDFLAKLSSKVECLIMSVNYRLAPENPLPAPYDDGLKALTWLKQKLLYQNEANDECEWWIKNCNFSSVFLGGDSAGGNIAYNVAKRVFSCESVILKPLKLKGLILIQPFFGGEVRTISEKCMVQLSGSALNLEAYDTYWRLALPYGEDRDHPWCNPLMKLEELKVLMMPCLVCISEMDILKDRNLEFCDALRREGKRVECEVFKDVGHAFQILSKSKVSNIRAIQMMARVKSFISI</sequence>
<dbReference type="GO" id="GO:0016787">
    <property type="term" value="F:hydrolase activity"/>
    <property type="evidence" value="ECO:0007669"/>
    <property type="project" value="InterPro"/>
</dbReference>
<proteinExistence type="inferred from homology"/>
<keyword evidence="3" id="KW-1185">Reference proteome</keyword>
<evidence type="ECO:0000313" key="3">
    <source>
        <dbReference type="Proteomes" id="UP000087171"/>
    </source>
</evidence>
<dbReference type="eggNOG" id="KOG1515">
    <property type="taxonomic scope" value="Eukaryota"/>
</dbReference>
<reference evidence="4" key="2">
    <citation type="submission" date="2025-08" db="UniProtKB">
        <authorList>
            <consortium name="RefSeq"/>
        </authorList>
    </citation>
    <scope>IDENTIFICATION</scope>
    <source>
        <tissue evidence="4">Etiolated seedlings</tissue>
    </source>
</reference>
<dbReference type="Proteomes" id="UP000087171">
    <property type="component" value="Chromosome Ca4"/>
</dbReference>
<dbReference type="PaxDb" id="3827-XP_004497111.1"/>
<reference evidence="3" key="1">
    <citation type="journal article" date="2013" name="Nat. Biotechnol.">
        <title>Draft genome sequence of chickpea (Cicer arietinum) provides a resource for trait improvement.</title>
        <authorList>
            <person name="Varshney R.K."/>
            <person name="Song C."/>
            <person name="Saxena R.K."/>
            <person name="Azam S."/>
            <person name="Yu S."/>
            <person name="Sharpe A.G."/>
            <person name="Cannon S."/>
            <person name="Baek J."/>
            <person name="Rosen B.D."/>
            <person name="Tar'an B."/>
            <person name="Millan T."/>
            <person name="Zhang X."/>
            <person name="Ramsay L.D."/>
            <person name="Iwata A."/>
            <person name="Wang Y."/>
            <person name="Nelson W."/>
            <person name="Farmer A.D."/>
            <person name="Gaur P.M."/>
            <person name="Soderlund C."/>
            <person name="Penmetsa R.V."/>
            <person name="Xu C."/>
            <person name="Bharti A.K."/>
            <person name="He W."/>
            <person name="Winter P."/>
            <person name="Zhao S."/>
            <person name="Hane J.K."/>
            <person name="Carrasquilla-Garcia N."/>
            <person name="Condie J.A."/>
            <person name="Upadhyaya H.D."/>
            <person name="Luo M.C."/>
            <person name="Thudi M."/>
            <person name="Gowda C.L."/>
            <person name="Singh N.P."/>
            <person name="Lichtenzveig J."/>
            <person name="Gali K.K."/>
            <person name="Rubio J."/>
            <person name="Nadarajan N."/>
            <person name="Dolezel J."/>
            <person name="Bansal K.C."/>
            <person name="Xu X."/>
            <person name="Edwards D."/>
            <person name="Zhang G."/>
            <person name="Kahl G."/>
            <person name="Gil J."/>
            <person name="Singh K.B."/>
            <person name="Datta S.K."/>
            <person name="Jackson S.A."/>
            <person name="Wang J."/>
            <person name="Cook D.R."/>
        </authorList>
    </citation>
    <scope>NUCLEOTIDE SEQUENCE [LARGE SCALE GENOMIC DNA]</scope>
    <source>
        <strain evidence="3">cv. CDC Frontier</strain>
    </source>
</reference>
<dbReference type="RefSeq" id="XP_004497111.1">
    <property type="nucleotide sequence ID" value="XM_004497054.3"/>
</dbReference>
<accession>A0A1S2XZW3</accession>
<dbReference type="KEGG" id="cam:101504911"/>